<keyword evidence="5" id="KW-0472">Membrane</keyword>
<dbReference type="PANTHER" id="PTHR11603:SF147">
    <property type="entry name" value="MEMBRANE PROTEIN"/>
    <property type="match status" value="1"/>
</dbReference>
<dbReference type="Gene3D" id="3.40.50.1010">
    <property type="entry name" value="5'-nuclease"/>
    <property type="match status" value="1"/>
</dbReference>
<dbReference type="EMBL" id="FQZL01000009">
    <property type="protein sequence ID" value="SHJ00163.1"/>
    <property type="molecule type" value="Genomic_DNA"/>
</dbReference>
<feature type="transmembrane region" description="Helical" evidence="5">
    <location>
        <begin position="83"/>
        <end position="101"/>
    </location>
</feature>
<keyword evidence="8" id="KW-1185">Reference proteome</keyword>
<evidence type="ECO:0000256" key="1">
    <source>
        <dbReference type="ARBA" id="ARBA00001946"/>
    </source>
</evidence>
<keyword evidence="4" id="KW-0460">Magnesium</keyword>
<dbReference type="Proteomes" id="UP000184052">
    <property type="component" value="Unassembled WGS sequence"/>
</dbReference>
<keyword evidence="3" id="KW-0378">Hydrolase</keyword>
<evidence type="ECO:0000256" key="3">
    <source>
        <dbReference type="ARBA" id="ARBA00022801"/>
    </source>
</evidence>
<organism evidence="7 8">
    <name type="scientific">Dethiosulfatibacter aminovorans DSM 17477</name>
    <dbReference type="NCBI Taxonomy" id="1121476"/>
    <lineage>
        <taxon>Bacteria</taxon>
        <taxon>Bacillati</taxon>
        <taxon>Bacillota</taxon>
        <taxon>Tissierellia</taxon>
        <taxon>Dethiosulfatibacter</taxon>
    </lineage>
</organism>
<dbReference type="PROSITE" id="PS50926">
    <property type="entry name" value="TRAM"/>
    <property type="match status" value="1"/>
</dbReference>
<dbReference type="RefSeq" id="WP_073048973.1">
    <property type="nucleotide sequence ID" value="NZ_FQZL01000009.1"/>
</dbReference>
<gene>
    <name evidence="7" type="ORF">SAMN02745751_01507</name>
</gene>
<keyword evidence="2" id="KW-0540">Nuclease</keyword>
<dbReference type="SMART" id="SM00670">
    <property type="entry name" value="PINc"/>
    <property type="match status" value="1"/>
</dbReference>
<dbReference type="OrthoDB" id="9780734at2"/>
<feature type="transmembrane region" description="Helical" evidence="5">
    <location>
        <begin position="37"/>
        <end position="57"/>
    </location>
</feature>
<comment type="cofactor">
    <cofactor evidence="1">
        <name>Mg(2+)</name>
        <dbReference type="ChEBI" id="CHEBI:18420"/>
    </cofactor>
</comment>
<feature type="domain" description="TRAM" evidence="6">
    <location>
        <begin position="294"/>
        <end position="355"/>
    </location>
</feature>
<dbReference type="GO" id="GO:0016787">
    <property type="term" value="F:hydrolase activity"/>
    <property type="evidence" value="ECO:0007669"/>
    <property type="project" value="UniProtKB-KW"/>
</dbReference>
<evidence type="ECO:0000256" key="4">
    <source>
        <dbReference type="ARBA" id="ARBA00022842"/>
    </source>
</evidence>
<dbReference type="CDD" id="cd09877">
    <property type="entry name" value="PIN_YacL-like"/>
    <property type="match status" value="1"/>
</dbReference>
<dbReference type="SUPFAM" id="SSF88723">
    <property type="entry name" value="PIN domain-like"/>
    <property type="match status" value="1"/>
</dbReference>
<evidence type="ECO:0000256" key="2">
    <source>
        <dbReference type="ARBA" id="ARBA00022722"/>
    </source>
</evidence>
<protein>
    <submittedName>
        <fullName evidence="7">Uncharacterized conserved protein YacL, contains PIN and TRAM domains</fullName>
    </submittedName>
</protein>
<dbReference type="STRING" id="1121476.SAMN02745751_01507"/>
<dbReference type="InterPro" id="IPR002792">
    <property type="entry name" value="TRAM_dom"/>
</dbReference>
<evidence type="ECO:0000313" key="8">
    <source>
        <dbReference type="Proteomes" id="UP000184052"/>
    </source>
</evidence>
<proteinExistence type="predicted"/>
<dbReference type="PANTHER" id="PTHR11603">
    <property type="entry name" value="AAA FAMILY ATPASE"/>
    <property type="match status" value="1"/>
</dbReference>
<feature type="transmembrane region" description="Helical" evidence="5">
    <location>
        <begin position="107"/>
        <end position="129"/>
    </location>
</feature>
<keyword evidence="5" id="KW-0812">Transmembrane</keyword>
<dbReference type="Pfam" id="PF01938">
    <property type="entry name" value="TRAM"/>
    <property type="match status" value="1"/>
</dbReference>
<dbReference type="Pfam" id="PF01850">
    <property type="entry name" value="PIN"/>
    <property type="match status" value="1"/>
</dbReference>
<name>A0A1M6FR69_9FIRM</name>
<dbReference type="AlphaFoldDB" id="A0A1M6FR69"/>
<sequence>MINKIVRIVLTIVGIFFGVSIAAVLENLGLFKSLDLNIIVIYAFFGIIFGFILFLIAPKMKILGERIGNVFESELLKFQTNDILIGSIGLIIGLIIAFLISQPLYNLNIPFLGTALSAILYLFFGYLGVTIATRKGDELASTLIGNRINTNQKAAKQEKTSDVSLPKILDTSVIIDGRIADICKTGFVEGTLIIPEFVLLELQHIADSSDGLKRNRGRRGLDILNKLQNEHIIDVKIESKDFPNISEVDTKLLKLAEHMNGVVLTNDYNLNKVAEFHGVQVLNINELANAVKPVVLPGEEMTIQVVRDGKESGQGLAYLDDGTMIVVDGGKKHIGETLNVVVTSVLQTAAGRMIFAKLNK</sequence>
<dbReference type="InterPro" id="IPR029060">
    <property type="entry name" value="PIN-like_dom_sf"/>
</dbReference>
<dbReference type="InterPro" id="IPR052041">
    <property type="entry name" value="Nucleic_acid_metab_PIN/TRAM"/>
</dbReference>
<evidence type="ECO:0000313" key="7">
    <source>
        <dbReference type="EMBL" id="SHJ00163.1"/>
    </source>
</evidence>
<evidence type="ECO:0000256" key="5">
    <source>
        <dbReference type="SAM" id="Phobius"/>
    </source>
</evidence>
<dbReference type="InterPro" id="IPR002716">
    <property type="entry name" value="PIN_dom"/>
</dbReference>
<accession>A0A1M6FR69</accession>
<reference evidence="7 8" key="1">
    <citation type="submission" date="2016-11" db="EMBL/GenBank/DDBJ databases">
        <authorList>
            <person name="Jaros S."/>
            <person name="Januszkiewicz K."/>
            <person name="Wedrychowicz H."/>
        </authorList>
    </citation>
    <scope>NUCLEOTIDE SEQUENCE [LARGE SCALE GENOMIC DNA]</scope>
    <source>
        <strain evidence="7 8">DSM 17477</strain>
    </source>
</reference>
<dbReference type="GO" id="GO:0004518">
    <property type="term" value="F:nuclease activity"/>
    <property type="evidence" value="ECO:0007669"/>
    <property type="project" value="UniProtKB-KW"/>
</dbReference>
<evidence type="ECO:0000259" key="6">
    <source>
        <dbReference type="PROSITE" id="PS50926"/>
    </source>
</evidence>
<keyword evidence="5" id="KW-1133">Transmembrane helix</keyword>
<feature type="transmembrane region" description="Helical" evidence="5">
    <location>
        <begin position="5"/>
        <end position="25"/>
    </location>
</feature>